<accession>A0A7Y7M012</accession>
<dbReference type="Gene3D" id="2.130.10.10">
    <property type="entry name" value="YVTN repeat-like/Quinoprotein amine dehydrogenase"/>
    <property type="match status" value="1"/>
</dbReference>
<evidence type="ECO:0000313" key="2">
    <source>
        <dbReference type="EMBL" id="NVM96562.1"/>
    </source>
</evidence>
<dbReference type="EMBL" id="JAAMFM010000034">
    <property type="protein sequence ID" value="NVM96562.1"/>
    <property type="molecule type" value="Genomic_DNA"/>
</dbReference>
<dbReference type="SUPFAM" id="SSF110296">
    <property type="entry name" value="Oligoxyloglucan reducing end-specific cellobiohydrolase"/>
    <property type="match status" value="1"/>
</dbReference>
<gene>
    <name evidence="2" type="ORF">G6034_16945</name>
</gene>
<evidence type="ECO:0000313" key="3">
    <source>
        <dbReference type="Proteomes" id="UP000543556"/>
    </source>
</evidence>
<sequence>MDPATSRILLATHNGLFDAGKTWHVVSRAGEQDFQAPPVSGNGLAGFDGQLRTSVDGIMWTKPTATFALAVLAGSPASAVVLATTHEGLQRSTDHGNAWHLAEGAPSCSLLPSLPAATRLPRSPPAGTGSAANCP</sequence>
<name>A0A7Y7M012_9MICC</name>
<dbReference type="RefSeq" id="WP_176636282.1">
    <property type="nucleotide sequence ID" value="NZ_JAAMFM010000034.1"/>
</dbReference>
<evidence type="ECO:0000256" key="1">
    <source>
        <dbReference type="SAM" id="MobiDB-lite"/>
    </source>
</evidence>
<dbReference type="Proteomes" id="UP000543556">
    <property type="component" value="Unassembled WGS sequence"/>
</dbReference>
<evidence type="ECO:0008006" key="4">
    <source>
        <dbReference type="Google" id="ProtNLM"/>
    </source>
</evidence>
<dbReference type="AlphaFoldDB" id="A0A7Y7M012"/>
<organism evidence="2 3">
    <name type="scientific">Arthrobacter wenxiniae</name>
    <dbReference type="NCBI Taxonomy" id="2713570"/>
    <lineage>
        <taxon>Bacteria</taxon>
        <taxon>Bacillati</taxon>
        <taxon>Actinomycetota</taxon>
        <taxon>Actinomycetes</taxon>
        <taxon>Micrococcales</taxon>
        <taxon>Micrococcaceae</taxon>
        <taxon>Arthrobacter</taxon>
    </lineage>
</organism>
<keyword evidence="3" id="KW-1185">Reference proteome</keyword>
<dbReference type="InterPro" id="IPR015943">
    <property type="entry name" value="WD40/YVTN_repeat-like_dom_sf"/>
</dbReference>
<protein>
    <recommendedName>
        <fullName evidence="4">Exo-alpha-sialidase</fullName>
    </recommendedName>
</protein>
<feature type="region of interest" description="Disordered" evidence="1">
    <location>
        <begin position="113"/>
        <end position="135"/>
    </location>
</feature>
<comment type="caution">
    <text evidence="2">The sequence shown here is derived from an EMBL/GenBank/DDBJ whole genome shotgun (WGS) entry which is preliminary data.</text>
</comment>
<reference evidence="2 3" key="1">
    <citation type="submission" date="2020-02" db="EMBL/GenBank/DDBJ databases">
        <title>Genome sequence of strain AETb3-4.</title>
        <authorList>
            <person name="Gao J."/>
            <person name="Zhang X."/>
        </authorList>
    </citation>
    <scope>NUCLEOTIDE SEQUENCE [LARGE SCALE GENOMIC DNA]</scope>
    <source>
        <strain evidence="2 3">AETb3-4</strain>
    </source>
</reference>
<proteinExistence type="predicted"/>